<reference evidence="2" key="2">
    <citation type="submission" date="2018-02" db="UniProtKB">
        <authorList>
            <consortium name="EnsemblPlants"/>
        </authorList>
    </citation>
    <scope>IDENTIFICATION</scope>
    <source>
        <strain evidence="2">Williams 82</strain>
    </source>
</reference>
<name>A0A0R0FUH2_SOYBN</name>
<dbReference type="AlphaFoldDB" id="A0A0R0FUH2"/>
<proteinExistence type="predicted"/>
<accession>A0A0R0FUH2</accession>
<dbReference type="InParanoid" id="A0A0R0FUH2"/>
<protein>
    <submittedName>
        <fullName evidence="1 2">Uncharacterized protein</fullName>
    </submittedName>
</protein>
<evidence type="ECO:0000313" key="1">
    <source>
        <dbReference type="EMBL" id="KRH05999.1"/>
    </source>
</evidence>
<organism evidence="1">
    <name type="scientific">Glycine max</name>
    <name type="common">Soybean</name>
    <name type="synonym">Glycine hispida</name>
    <dbReference type="NCBI Taxonomy" id="3847"/>
    <lineage>
        <taxon>Eukaryota</taxon>
        <taxon>Viridiplantae</taxon>
        <taxon>Streptophyta</taxon>
        <taxon>Embryophyta</taxon>
        <taxon>Tracheophyta</taxon>
        <taxon>Spermatophyta</taxon>
        <taxon>Magnoliopsida</taxon>
        <taxon>eudicotyledons</taxon>
        <taxon>Gunneridae</taxon>
        <taxon>Pentapetalae</taxon>
        <taxon>rosids</taxon>
        <taxon>fabids</taxon>
        <taxon>Fabales</taxon>
        <taxon>Fabaceae</taxon>
        <taxon>Papilionoideae</taxon>
        <taxon>50 kb inversion clade</taxon>
        <taxon>NPAAA clade</taxon>
        <taxon>indigoferoid/millettioid clade</taxon>
        <taxon>Phaseoleae</taxon>
        <taxon>Glycine</taxon>
        <taxon>Glycine subgen. Soja</taxon>
    </lineage>
</organism>
<sequence length="70" mass="7731">MIVWDVNVIKKRWCKHRTASRVGGPPDLGGALESVVCVLCLSQLANGKCILNLFPSVFVRFHSVLARNLP</sequence>
<dbReference type="Gramene" id="KRH05999">
    <property type="protein sequence ID" value="KRH05999"/>
    <property type="gene ID" value="GLYMA_17G261400"/>
</dbReference>
<gene>
    <name evidence="1" type="ORF">GLYMA_17G261400</name>
</gene>
<evidence type="ECO:0000313" key="2">
    <source>
        <dbReference type="EnsemblPlants" id="KRH05999"/>
    </source>
</evidence>
<dbReference type="Proteomes" id="UP000008827">
    <property type="component" value="Chromosome 17"/>
</dbReference>
<evidence type="ECO:0000313" key="3">
    <source>
        <dbReference type="Proteomes" id="UP000008827"/>
    </source>
</evidence>
<dbReference type="EMBL" id="CM000850">
    <property type="protein sequence ID" value="KRH05999.1"/>
    <property type="molecule type" value="Genomic_DNA"/>
</dbReference>
<keyword evidence="3" id="KW-1185">Reference proteome</keyword>
<dbReference type="EnsemblPlants" id="KRH05999">
    <property type="protein sequence ID" value="KRH05999"/>
    <property type="gene ID" value="GLYMA_17G261400"/>
</dbReference>
<reference evidence="1" key="3">
    <citation type="submission" date="2018-07" db="EMBL/GenBank/DDBJ databases">
        <title>WGS assembly of Glycine max.</title>
        <authorList>
            <person name="Schmutz J."/>
            <person name="Cannon S."/>
            <person name="Schlueter J."/>
            <person name="Ma J."/>
            <person name="Mitros T."/>
            <person name="Nelson W."/>
            <person name="Hyten D."/>
            <person name="Song Q."/>
            <person name="Thelen J."/>
            <person name="Cheng J."/>
            <person name="Xu D."/>
            <person name="Hellsten U."/>
            <person name="May G."/>
            <person name="Yu Y."/>
            <person name="Sakurai T."/>
            <person name="Umezawa T."/>
            <person name="Bhattacharyya M."/>
            <person name="Sandhu D."/>
            <person name="Valliyodan B."/>
            <person name="Lindquist E."/>
            <person name="Peto M."/>
            <person name="Grant D."/>
            <person name="Shu S."/>
            <person name="Goodstein D."/>
            <person name="Barry K."/>
            <person name="Futrell-Griggs M."/>
            <person name="Abernathy B."/>
            <person name="Du J."/>
            <person name="Tian Z."/>
            <person name="Zhu L."/>
            <person name="Gill N."/>
            <person name="Joshi T."/>
            <person name="Libault M."/>
            <person name="Sethuraman A."/>
            <person name="Zhang X."/>
            <person name="Shinozaki K."/>
            <person name="Nguyen H."/>
            <person name="Wing R."/>
            <person name="Cregan P."/>
            <person name="Specht J."/>
            <person name="Grimwood J."/>
            <person name="Rokhsar D."/>
            <person name="Stacey G."/>
            <person name="Shoemaker R."/>
            <person name="Jackson S."/>
        </authorList>
    </citation>
    <scope>NUCLEOTIDE SEQUENCE</scope>
    <source>
        <tissue evidence="1">Callus</tissue>
    </source>
</reference>
<reference evidence="1 2" key="1">
    <citation type="journal article" date="2010" name="Nature">
        <title>Genome sequence of the palaeopolyploid soybean.</title>
        <authorList>
            <person name="Schmutz J."/>
            <person name="Cannon S.B."/>
            <person name="Schlueter J."/>
            <person name="Ma J."/>
            <person name="Mitros T."/>
            <person name="Nelson W."/>
            <person name="Hyten D.L."/>
            <person name="Song Q."/>
            <person name="Thelen J.J."/>
            <person name="Cheng J."/>
            <person name="Xu D."/>
            <person name="Hellsten U."/>
            <person name="May G.D."/>
            <person name="Yu Y."/>
            <person name="Sakurai T."/>
            <person name="Umezawa T."/>
            <person name="Bhattacharyya M.K."/>
            <person name="Sandhu D."/>
            <person name="Valliyodan B."/>
            <person name="Lindquist E."/>
            <person name="Peto M."/>
            <person name="Grant D."/>
            <person name="Shu S."/>
            <person name="Goodstein D."/>
            <person name="Barry K."/>
            <person name="Futrell-Griggs M."/>
            <person name="Abernathy B."/>
            <person name="Du J."/>
            <person name="Tian Z."/>
            <person name="Zhu L."/>
            <person name="Gill N."/>
            <person name="Joshi T."/>
            <person name="Libault M."/>
            <person name="Sethuraman A."/>
            <person name="Zhang X.-C."/>
            <person name="Shinozaki K."/>
            <person name="Nguyen H.T."/>
            <person name="Wing R.A."/>
            <person name="Cregan P."/>
            <person name="Specht J."/>
            <person name="Grimwood J."/>
            <person name="Rokhsar D."/>
            <person name="Stacey G."/>
            <person name="Shoemaker R.C."/>
            <person name="Jackson S.A."/>
        </authorList>
    </citation>
    <scope>NUCLEOTIDE SEQUENCE [LARGE SCALE GENOMIC DNA]</scope>
    <source>
        <strain evidence="2">cv. Williams 82</strain>
        <tissue evidence="1">Callus</tissue>
    </source>
</reference>